<dbReference type="InterPro" id="IPR051680">
    <property type="entry name" value="ATP-dep_Glu-Cys_Ligase-2"/>
</dbReference>
<protein>
    <submittedName>
        <fullName evidence="2">Alpha-E domain-containing protein</fullName>
    </submittedName>
</protein>
<dbReference type="Pfam" id="PF04168">
    <property type="entry name" value="Alpha-E"/>
    <property type="match status" value="1"/>
</dbReference>
<name>A0ABV7L647_9PROT</name>
<organism evidence="2 3">
    <name type="scientific">Marinibaculum pumilum</name>
    <dbReference type="NCBI Taxonomy" id="1766165"/>
    <lineage>
        <taxon>Bacteria</taxon>
        <taxon>Pseudomonadati</taxon>
        <taxon>Pseudomonadota</taxon>
        <taxon>Alphaproteobacteria</taxon>
        <taxon>Rhodospirillales</taxon>
        <taxon>Rhodospirillaceae</taxon>
        <taxon>Marinibaculum</taxon>
    </lineage>
</organism>
<gene>
    <name evidence="2" type="ORF">ACFOGJ_22625</name>
</gene>
<keyword evidence="3" id="KW-1185">Reference proteome</keyword>
<comment type="caution">
    <text evidence="2">The sequence shown here is derived from an EMBL/GenBank/DDBJ whole genome shotgun (WGS) entry which is preliminary data.</text>
</comment>
<evidence type="ECO:0000259" key="1">
    <source>
        <dbReference type="Pfam" id="PF04168"/>
    </source>
</evidence>
<dbReference type="RefSeq" id="WP_379904872.1">
    <property type="nucleotide sequence ID" value="NZ_JBHRTR010000036.1"/>
</dbReference>
<sequence length="326" mass="37133">MLSRAADNLYWMARYIERAENMARMLDVSYRMSLMPSSDEPRSQWEPPLIIAGCDAGFAATGLPLESHNVINYLALDAGNPSSIRRCLQAARENARAMRSEITTEMWESINSTWLEMREMEYAHLVSVGYSDFFEWVKERSHLFRGVTMGTMMREEAFHFVRLGTALERADATARLLDVKYHMLLPSPRDVGGLVDHYQWAALLRSVSAFRAYRNTYRDSIKPAKVADLLILNPAMPRSIAASFEEITDTLFTLRDAYARDYASTRMAFAMQSRLRYIQIEEIFAHGLHEFLTEQIDGNIKLGMTIARDFMGAADPAEQKQAQASA</sequence>
<dbReference type="PANTHER" id="PTHR34595:SF7">
    <property type="entry name" value="SLL1039 PROTEIN"/>
    <property type="match status" value="1"/>
</dbReference>
<dbReference type="PANTHER" id="PTHR34595">
    <property type="entry name" value="BLR5612 PROTEIN"/>
    <property type="match status" value="1"/>
</dbReference>
<dbReference type="EMBL" id="JBHRTR010000036">
    <property type="protein sequence ID" value="MFC3230063.1"/>
    <property type="molecule type" value="Genomic_DNA"/>
</dbReference>
<evidence type="ECO:0000313" key="2">
    <source>
        <dbReference type="EMBL" id="MFC3230063.1"/>
    </source>
</evidence>
<dbReference type="InterPro" id="IPR007296">
    <property type="entry name" value="DUF403"/>
</dbReference>
<evidence type="ECO:0000313" key="3">
    <source>
        <dbReference type="Proteomes" id="UP001595528"/>
    </source>
</evidence>
<dbReference type="Proteomes" id="UP001595528">
    <property type="component" value="Unassembled WGS sequence"/>
</dbReference>
<proteinExistence type="predicted"/>
<feature type="domain" description="DUF403" evidence="1">
    <location>
        <begin position="1"/>
        <end position="311"/>
    </location>
</feature>
<reference evidence="3" key="1">
    <citation type="journal article" date="2019" name="Int. J. Syst. Evol. Microbiol.">
        <title>The Global Catalogue of Microorganisms (GCM) 10K type strain sequencing project: providing services to taxonomists for standard genome sequencing and annotation.</title>
        <authorList>
            <consortium name="The Broad Institute Genomics Platform"/>
            <consortium name="The Broad Institute Genome Sequencing Center for Infectious Disease"/>
            <person name="Wu L."/>
            <person name="Ma J."/>
        </authorList>
    </citation>
    <scope>NUCLEOTIDE SEQUENCE [LARGE SCALE GENOMIC DNA]</scope>
    <source>
        <strain evidence="3">KCTC 42964</strain>
    </source>
</reference>
<accession>A0ABV7L647</accession>